<dbReference type="RefSeq" id="XP_060449907.1">
    <property type="nucleotide sequence ID" value="XM_060589705.1"/>
</dbReference>
<reference evidence="2" key="1">
    <citation type="submission" date="2021-06" db="EMBL/GenBank/DDBJ databases">
        <title>Comparative genomics, transcriptomics and evolutionary studies reveal genomic signatures of adaptation to plant cell wall in hemibiotrophic fungi.</title>
        <authorList>
            <consortium name="DOE Joint Genome Institute"/>
            <person name="Baroncelli R."/>
            <person name="Diaz J.F."/>
            <person name="Benocci T."/>
            <person name="Peng M."/>
            <person name="Battaglia E."/>
            <person name="Haridas S."/>
            <person name="Andreopoulos W."/>
            <person name="Labutti K."/>
            <person name="Pangilinan J."/>
            <person name="Floch G.L."/>
            <person name="Makela M.R."/>
            <person name="Henrissat B."/>
            <person name="Grigoriev I.V."/>
            <person name="Crouch J.A."/>
            <person name="De Vries R.P."/>
            <person name="Sukno S.A."/>
            <person name="Thon M.R."/>
        </authorList>
    </citation>
    <scope>NUCLEOTIDE SEQUENCE</scope>
    <source>
        <strain evidence="2">CBS 102054</strain>
    </source>
</reference>
<evidence type="ECO:0008006" key="4">
    <source>
        <dbReference type="Google" id="ProtNLM"/>
    </source>
</evidence>
<evidence type="ECO:0000256" key="1">
    <source>
        <dbReference type="SAM" id="SignalP"/>
    </source>
</evidence>
<feature type="signal peptide" evidence="1">
    <location>
        <begin position="1"/>
        <end position="32"/>
    </location>
</feature>
<evidence type="ECO:0000313" key="3">
    <source>
        <dbReference type="Proteomes" id="UP001243989"/>
    </source>
</evidence>
<keyword evidence="1" id="KW-0732">Signal</keyword>
<dbReference type="GeneID" id="85474567"/>
<protein>
    <recommendedName>
        <fullName evidence="4">Secreted protein</fullName>
    </recommendedName>
</protein>
<gene>
    <name evidence="2" type="ORF">BDP81DRAFT_418557</name>
</gene>
<organism evidence="2 3">
    <name type="scientific">Colletotrichum phormii</name>
    <dbReference type="NCBI Taxonomy" id="359342"/>
    <lineage>
        <taxon>Eukaryota</taxon>
        <taxon>Fungi</taxon>
        <taxon>Dikarya</taxon>
        <taxon>Ascomycota</taxon>
        <taxon>Pezizomycotina</taxon>
        <taxon>Sordariomycetes</taxon>
        <taxon>Hypocreomycetidae</taxon>
        <taxon>Glomerellales</taxon>
        <taxon>Glomerellaceae</taxon>
        <taxon>Colletotrichum</taxon>
        <taxon>Colletotrichum acutatum species complex</taxon>
    </lineage>
</organism>
<evidence type="ECO:0000313" key="2">
    <source>
        <dbReference type="EMBL" id="KAK1641300.1"/>
    </source>
</evidence>
<accession>A0AAI9ZZV2</accession>
<dbReference type="EMBL" id="JAHMHQ010000003">
    <property type="protein sequence ID" value="KAK1641300.1"/>
    <property type="molecule type" value="Genomic_DNA"/>
</dbReference>
<feature type="chain" id="PRO_5042564966" description="Secreted protein" evidence="1">
    <location>
        <begin position="33"/>
        <end position="83"/>
    </location>
</feature>
<proteinExistence type="predicted"/>
<keyword evidence="3" id="KW-1185">Reference proteome</keyword>
<sequence>MINQPTARLPQQRGRFLGCLLLYFYSFPQTFATAHSASQARPWLNPLASSNFIPTLLKSNGAQSGCWISRTMIRKNELKRRQS</sequence>
<dbReference type="AlphaFoldDB" id="A0AAI9ZZV2"/>
<comment type="caution">
    <text evidence="2">The sequence shown here is derived from an EMBL/GenBank/DDBJ whole genome shotgun (WGS) entry which is preliminary data.</text>
</comment>
<name>A0AAI9ZZV2_9PEZI</name>
<dbReference type="Proteomes" id="UP001243989">
    <property type="component" value="Unassembled WGS sequence"/>
</dbReference>